<dbReference type="RefSeq" id="WP_231820598.1">
    <property type="nucleotide sequence ID" value="NZ_CP082781.1"/>
</dbReference>
<dbReference type="EMBL" id="CP082781">
    <property type="protein sequence ID" value="UGS27137.1"/>
    <property type="molecule type" value="Genomic_DNA"/>
</dbReference>
<dbReference type="InterPro" id="IPR050766">
    <property type="entry name" value="Bact_Lucif_Oxidored"/>
</dbReference>
<evidence type="ECO:0000313" key="2">
    <source>
        <dbReference type="EMBL" id="UGS27137.1"/>
    </source>
</evidence>
<dbReference type="Proteomes" id="UP001199642">
    <property type="component" value="Chromosome"/>
</dbReference>
<feature type="domain" description="Luciferase-like" evidence="1">
    <location>
        <begin position="17"/>
        <end position="233"/>
    </location>
</feature>
<accession>A0ABY3RST9</accession>
<proteinExistence type="predicted"/>
<gene>
    <name evidence="2" type="ORF">K8F61_02685</name>
</gene>
<name>A0ABY3RST9_9MICO</name>
<dbReference type="PANTHER" id="PTHR30137">
    <property type="entry name" value="LUCIFERASE-LIKE MONOOXYGENASE"/>
    <property type="match status" value="1"/>
</dbReference>
<dbReference type="Gene3D" id="3.20.20.30">
    <property type="entry name" value="Luciferase-like domain"/>
    <property type="match status" value="1"/>
</dbReference>
<dbReference type="InterPro" id="IPR036661">
    <property type="entry name" value="Luciferase-like_sf"/>
</dbReference>
<keyword evidence="3" id="KW-1185">Reference proteome</keyword>
<sequence length="354" mass="37588">MTTPRLGFFTRLLEDADAADRYRFALEQIELAERHGFASAWLAQHHFGADEGGLPSPFVLLAAAAQRTSRIGLATGVLTLPIDDPLRAAEDASVLDALSGGRVQLGIASGGTPSSFAPFGRDSAQRREIFADHAAVFRDALAGRGVRGTDARIYPAADGLDRRIWQATFSVEGGVRAGTDGDGLLLSRTQPRPGDAADLPLHELQLPIIEAYRDSLPAGAPFRVLASRTAVVVDEADRTRVREHAAPRLRRLAITLHGVDADELGIDELIRITDTHIGTVDEVVASLEADQAIGASTDVSFQVHSVDPGHELTLRSLELLASEVAPRLGYAVGDTAAQDLRGLHLAAATRGGDA</sequence>
<reference evidence="2 3" key="1">
    <citation type="submission" date="2023-01" db="EMBL/GenBank/DDBJ databases">
        <title>Characterization of estradiol degrading bacteria Microbacterium sp. MZT7 and reveal degrading genes through genome analysis.</title>
        <authorList>
            <person name="Hao P."/>
            <person name="Gao Y."/>
        </authorList>
    </citation>
    <scope>NUCLEOTIDE SEQUENCE [LARGE SCALE GENOMIC DNA]</scope>
    <source>
        <strain evidence="2 3">MZT7</strain>
    </source>
</reference>
<dbReference type="InterPro" id="IPR024003">
    <property type="entry name" value="Luciferase-like_KPN01858"/>
</dbReference>
<dbReference type="InterPro" id="IPR011251">
    <property type="entry name" value="Luciferase-like_dom"/>
</dbReference>
<evidence type="ECO:0000313" key="3">
    <source>
        <dbReference type="Proteomes" id="UP001199642"/>
    </source>
</evidence>
<organism evidence="2 3">
    <name type="scientific">Microbacterium resistens</name>
    <dbReference type="NCBI Taxonomy" id="156977"/>
    <lineage>
        <taxon>Bacteria</taxon>
        <taxon>Bacillati</taxon>
        <taxon>Actinomycetota</taxon>
        <taxon>Actinomycetes</taxon>
        <taxon>Micrococcales</taxon>
        <taxon>Microbacteriaceae</taxon>
        <taxon>Microbacterium</taxon>
    </lineage>
</organism>
<dbReference type="NCBIfam" id="TIGR04027">
    <property type="entry name" value="LLM_KPN_01858"/>
    <property type="match status" value="1"/>
</dbReference>
<evidence type="ECO:0000259" key="1">
    <source>
        <dbReference type="Pfam" id="PF00296"/>
    </source>
</evidence>
<dbReference type="PANTHER" id="PTHR30137:SF15">
    <property type="entry name" value="BLL6902 PROTEIN"/>
    <property type="match status" value="1"/>
</dbReference>
<dbReference type="SUPFAM" id="SSF51679">
    <property type="entry name" value="Bacterial luciferase-like"/>
    <property type="match status" value="1"/>
</dbReference>
<dbReference type="Pfam" id="PF00296">
    <property type="entry name" value="Bac_luciferase"/>
    <property type="match status" value="1"/>
</dbReference>
<protein>
    <submittedName>
        <fullName evidence="2">FMN-dependent luciferase-like monooxygenase</fullName>
    </submittedName>
</protein>